<dbReference type="InterPro" id="IPR016181">
    <property type="entry name" value="Acyl_CoA_acyltransferase"/>
</dbReference>
<feature type="domain" description="N-acetyltransferase" evidence="1">
    <location>
        <begin position="3"/>
        <end position="156"/>
    </location>
</feature>
<dbReference type="RefSeq" id="WP_005495278.1">
    <property type="nucleotide sequence ID" value="NZ_CP023248.2"/>
</dbReference>
<dbReference type="Gene3D" id="3.40.630.30">
    <property type="match status" value="1"/>
</dbReference>
<reference evidence="2" key="1">
    <citation type="submission" date="2017-09" db="EMBL/GenBank/DDBJ databases">
        <authorList>
            <person name="Ehlers B."/>
            <person name="Leendertz F.H."/>
        </authorList>
    </citation>
    <scope>NUCLEOTIDE SEQUENCE</scope>
    <source>
        <strain evidence="2">MAVP-26</strain>
    </source>
</reference>
<dbReference type="CDD" id="cd04301">
    <property type="entry name" value="NAT_SF"/>
    <property type="match status" value="1"/>
</dbReference>
<dbReference type="SUPFAM" id="SSF55729">
    <property type="entry name" value="Acyl-CoA N-acyltransferases (Nat)"/>
    <property type="match status" value="1"/>
</dbReference>
<dbReference type="GO" id="GO:0016747">
    <property type="term" value="F:acyltransferase activity, transferring groups other than amino-acyl groups"/>
    <property type="evidence" value="ECO:0007669"/>
    <property type="project" value="InterPro"/>
</dbReference>
<gene>
    <name evidence="2" type="ORF">YA91_17825</name>
</gene>
<evidence type="ECO:0000313" key="2">
    <source>
        <dbReference type="EMBL" id="ASZ52274.1"/>
    </source>
</evidence>
<keyword evidence="2" id="KW-0808">Transferase</keyword>
<dbReference type="InterPro" id="IPR052564">
    <property type="entry name" value="N-acetyltrans/Recomb-assoc"/>
</dbReference>
<organism evidence="2">
    <name type="scientific">Vibrio parahaemolyticus</name>
    <dbReference type="NCBI Taxonomy" id="670"/>
    <lineage>
        <taxon>Bacteria</taxon>
        <taxon>Pseudomonadati</taxon>
        <taxon>Pseudomonadota</taxon>
        <taxon>Gammaproteobacteria</taxon>
        <taxon>Vibrionales</taxon>
        <taxon>Vibrionaceae</taxon>
        <taxon>Vibrio</taxon>
    </lineage>
</organism>
<dbReference type="EMBL" id="CP023248">
    <property type="protein sequence ID" value="ASZ52274.1"/>
    <property type="molecule type" value="Genomic_DNA"/>
</dbReference>
<dbReference type="InterPro" id="IPR000182">
    <property type="entry name" value="GNAT_dom"/>
</dbReference>
<dbReference type="AlphaFoldDB" id="A0A249W6W7"/>
<name>A0A249W6W7_VIBPH</name>
<dbReference type="PANTHER" id="PTHR43451:SF1">
    <property type="entry name" value="ACETYLTRANSFERASE"/>
    <property type="match status" value="1"/>
</dbReference>
<sequence>MMLSIRSYRADDAPTLWTLFYQTVREVNCRDYQTDQVKAWAPDDFEPQTWQARMDTITPFIAEIEGQIVGYADLQPDGFIDHFFCHHQHQRTGVGRALMAHIFSQAESLALPYLYSEVSITARPFFERMGFKVIKHQEVEVRGQHLTNYVMKKYLSRN</sequence>
<dbReference type="PANTHER" id="PTHR43451">
    <property type="entry name" value="ACETYLTRANSFERASE (GNAT) FAMILY PROTEIN"/>
    <property type="match status" value="1"/>
</dbReference>
<protein>
    <submittedName>
        <fullName evidence="2">GNAT family N-acetyltransferase</fullName>
    </submittedName>
</protein>
<evidence type="ECO:0000259" key="1">
    <source>
        <dbReference type="PROSITE" id="PS51186"/>
    </source>
</evidence>
<proteinExistence type="predicted"/>
<accession>A0A249W6W7</accession>
<dbReference type="PROSITE" id="PS51186">
    <property type="entry name" value="GNAT"/>
    <property type="match status" value="1"/>
</dbReference>
<dbReference type="Pfam" id="PF13673">
    <property type="entry name" value="Acetyltransf_10"/>
    <property type="match status" value="1"/>
</dbReference>